<organism evidence="2 3">
    <name type="scientific">Tsukamurella pseudospumae</name>
    <dbReference type="NCBI Taxonomy" id="239498"/>
    <lineage>
        <taxon>Bacteria</taxon>
        <taxon>Bacillati</taxon>
        <taxon>Actinomycetota</taxon>
        <taxon>Actinomycetes</taxon>
        <taxon>Mycobacteriales</taxon>
        <taxon>Tsukamurellaceae</taxon>
        <taxon>Tsukamurella</taxon>
    </lineage>
</organism>
<keyword evidence="3" id="KW-1185">Reference proteome</keyword>
<evidence type="ECO:0008006" key="4">
    <source>
        <dbReference type="Google" id="ProtNLM"/>
    </source>
</evidence>
<gene>
    <name evidence="2" type="ORF">AXK61_04465</name>
</gene>
<protein>
    <recommendedName>
        <fullName evidence="4">DUF4129 domain-containing protein</fullName>
    </recommendedName>
</protein>
<keyword evidence="1" id="KW-0472">Membrane</keyword>
<dbReference type="Proteomes" id="UP000070409">
    <property type="component" value="Unassembled WGS sequence"/>
</dbReference>
<reference evidence="2 3" key="1">
    <citation type="submission" date="2016-02" db="EMBL/GenBank/DDBJ databases">
        <authorList>
            <person name="Teng J.L."/>
            <person name="Tang Y."/>
            <person name="Huang Y."/>
            <person name="Guo F."/>
            <person name="Wei W."/>
            <person name="Chen J.H."/>
            <person name="Wong S.Y."/>
            <person name="Lau S.K."/>
            <person name="Woo P.C."/>
        </authorList>
    </citation>
    <scope>NUCLEOTIDE SEQUENCE [LARGE SCALE GENOMIC DNA]</scope>
    <source>
        <strain evidence="2 3">JCM 13375</strain>
    </source>
</reference>
<feature type="transmembrane region" description="Helical" evidence="1">
    <location>
        <begin position="44"/>
        <end position="64"/>
    </location>
</feature>
<name>A0A137ZCM7_9ACTN</name>
<feature type="transmembrane region" description="Helical" evidence="1">
    <location>
        <begin position="12"/>
        <end position="32"/>
    </location>
</feature>
<keyword evidence="1" id="KW-1133">Transmembrane helix</keyword>
<dbReference type="EMBL" id="LSRE01000023">
    <property type="protein sequence ID" value="KXO95910.1"/>
    <property type="molecule type" value="Genomic_DNA"/>
</dbReference>
<keyword evidence="1" id="KW-0812">Transmembrane</keyword>
<evidence type="ECO:0000313" key="3">
    <source>
        <dbReference type="Proteomes" id="UP000070409"/>
    </source>
</evidence>
<proteinExistence type="predicted"/>
<accession>A0A137ZCM7</accession>
<evidence type="ECO:0000256" key="1">
    <source>
        <dbReference type="SAM" id="Phobius"/>
    </source>
</evidence>
<evidence type="ECO:0000313" key="2">
    <source>
        <dbReference type="EMBL" id="KXO95910.1"/>
    </source>
</evidence>
<feature type="transmembrane region" description="Helical" evidence="1">
    <location>
        <begin position="70"/>
        <end position="91"/>
    </location>
</feature>
<sequence>MIMDRSGWWDSYLAGTLVVIVPALLVCGAFAWWKRGERLQFKPLDVVGGYGAGMVVSLVVVFAVDPQTTPFGHAACNMLVVVVAMGIMVPLSYFRMRRWRRDDAAGRRAARAAIPAPARAHFTSAAFQDQLAGITEAHPPTPETASDVIAYWVFRALDSGDYVDSSRLIHYATAIKGWRMDSPEFAATIPWLTAPFLSSGDKRWDPAVDRDFREHGSAMLTARCRPAVSA</sequence>
<comment type="caution">
    <text evidence="2">The sequence shown here is derived from an EMBL/GenBank/DDBJ whole genome shotgun (WGS) entry which is preliminary data.</text>
</comment>